<evidence type="ECO:0000256" key="9">
    <source>
        <dbReference type="ARBA" id="ARBA00023136"/>
    </source>
</evidence>
<dbReference type="InterPro" id="IPR003594">
    <property type="entry name" value="HATPase_dom"/>
</dbReference>
<keyword evidence="7" id="KW-0418">Kinase</keyword>
<keyword evidence="8" id="KW-0902">Two-component regulatory system</keyword>
<evidence type="ECO:0000313" key="12">
    <source>
        <dbReference type="EMBL" id="ALE93933.1"/>
    </source>
</evidence>
<feature type="transmembrane region" description="Helical" evidence="10">
    <location>
        <begin position="102"/>
        <end position="120"/>
    </location>
</feature>
<dbReference type="PANTHER" id="PTHR43711:SF1">
    <property type="entry name" value="HISTIDINE KINASE 1"/>
    <property type="match status" value="1"/>
</dbReference>
<keyword evidence="10" id="KW-1133">Transmembrane helix</keyword>
<dbReference type="PROSITE" id="PS50109">
    <property type="entry name" value="HIS_KIN"/>
    <property type="match status" value="1"/>
</dbReference>
<dbReference type="GO" id="GO:0000155">
    <property type="term" value="F:phosphorelay sensor kinase activity"/>
    <property type="evidence" value="ECO:0007669"/>
    <property type="project" value="InterPro"/>
</dbReference>
<keyword evidence="5" id="KW-0597">Phosphoprotein</keyword>
<protein>
    <recommendedName>
        <fullName evidence="4">histidine kinase</fullName>
        <ecNumber evidence="4">2.7.13.3</ecNumber>
    </recommendedName>
</protein>
<feature type="transmembrane region" description="Helical" evidence="10">
    <location>
        <begin position="156"/>
        <end position="175"/>
    </location>
</feature>
<dbReference type="InterPro" id="IPR003661">
    <property type="entry name" value="HisK_dim/P_dom"/>
</dbReference>
<dbReference type="PRINTS" id="PR00344">
    <property type="entry name" value="BCTRLSENSOR"/>
</dbReference>
<evidence type="ECO:0000256" key="1">
    <source>
        <dbReference type="ARBA" id="ARBA00000085"/>
    </source>
</evidence>
<dbReference type="InterPro" id="IPR050736">
    <property type="entry name" value="Sensor_HK_Regulatory"/>
</dbReference>
<dbReference type="Gene3D" id="1.10.287.130">
    <property type="match status" value="1"/>
</dbReference>
<dbReference type="Pfam" id="PF00512">
    <property type="entry name" value="HisKA"/>
    <property type="match status" value="1"/>
</dbReference>
<dbReference type="GO" id="GO:0005509">
    <property type="term" value="F:calcium ion binding"/>
    <property type="evidence" value="ECO:0007669"/>
    <property type="project" value="UniProtKB-ARBA"/>
</dbReference>
<evidence type="ECO:0000313" key="13">
    <source>
        <dbReference type="Proteomes" id="UP000062833"/>
    </source>
</evidence>
<evidence type="ECO:0000256" key="5">
    <source>
        <dbReference type="ARBA" id="ARBA00022553"/>
    </source>
</evidence>
<evidence type="ECO:0000259" key="11">
    <source>
        <dbReference type="PROSITE" id="PS50109"/>
    </source>
</evidence>
<keyword evidence="6" id="KW-0808">Transferase</keyword>
<dbReference type="EMBL" id="CP012677">
    <property type="protein sequence ID" value="ALE93933.1"/>
    <property type="molecule type" value="Genomic_DNA"/>
</dbReference>
<comment type="subcellular location">
    <subcellularLocation>
        <location evidence="3">Cell membrane</location>
    </subcellularLocation>
</comment>
<keyword evidence="13" id="KW-1185">Reference proteome</keyword>
<dbReference type="InterPro" id="IPR004358">
    <property type="entry name" value="Sig_transdc_His_kin-like_C"/>
</dbReference>
<keyword evidence="10" id="KW-0812">Transmembrane</keyword>
<evidence type="ECO:0000256" key="7">
    <source>
        <dbReference type="ARBA" id="ARBA00022777"/>
    </source>
</evidence>
<dbReference type="Pfam" id="PF02518">
    <property type="entry name" value="HATPase_c"/>
    <property type="match status" value="1"/>
</dbReference>
<feature type="transmembrane region" description="Helical" evidence="10">
    <location>
        <begin position="55"/>
        <end position="73"/>
    </location>
</feature>
<dbReference type="InterPro" id="IPR005467">
    <property type="entry name" value="His_kinase_dom"/>
</dbReference>
<dbReference type="SMART" id="SM00388">
    <property type="entry name" value="HisKA"/>
    <property type="match status" value="1"/>
</dbReference>
<evidence type="ECO:0000256" key="2">
    <source>
        <dbReference type="ARBA" id="ARBA00001968"/>
    </source>
</evidence>
<comment type="cofactor">
    <cofactor evidence="2">
        <name>a divalent metal cation</name>
        <dbReference type="ChEBI" id="CHEBI:60240"/>
    </cofactor>
</comment>
<comment type="catalytic activity">
    <reaction evidence="1">
        <text>ATP + protein L-histidine = ADP + protein N-phospho-L-histidine.</text>
        <dbReference type="EC" id="2.7.13.3"/>
    </reaction>
</comment>
<feature type="transmembrane region" description="Helical" evidence="10">
    <location>
        <begin position="127"/>
        <end position="144"/>
    </location>
</feature>
<dbReference type="CDD" id="cd00075">
    <property type="entry name" value="HATPase"/>
    <property type="match status" value="1"/>
</dbReference>
<evidence type="ECO:0000256" key="10">
    <source>
        <dbReference type="SAM" id="Phobius"/>
    </source>
</evidence>
<dbReference type="SUPFAM" id="SSF47384">
    <property type="entry name" value="Homodimeric domain of signal transducing histidine kinase"/>
    <property type="match status" value="1"/>
</dbReference>
<dbReference type="AlphaFoldDB" id="A0A0M4RRM4"/>
<dbReference type="SUPFAM" id="SSF55874">
    <property type="entry name" value="ATPase domain of HSP90 chaperone/DNA topoisomerase II/histidine kinase"/>
    <property type="match status" value="1"/>
</dbReference>
<dbReference type="CDD" id="cd00082">
    <property type="entry name" value="HisKA"/>
    <property type="match status" value="1"/>
</dbReference>
<dbReference type="EC" id="2.7.13.3" evidence="4"/>
<dbReference type="PATRIC" id="fig|656366.3.peg.646"/>
<dbReference type="GO" id="GO:0005886">
    <property type="term" value="C:plasma membrane"/>
    <property type="evidence" value="ECO:0007669"/>
    <property type="project" value="UniProtKB-SubCell"/>
</dbReference>
<evidence type="ECO:0000256" key="6">
    <source>
        <dbReference type="ARBA" id="ARBA00022679"/>
    </source>
</evidence>
<accession>A0A0M4RRM4</accession>
<feature type="domain" description="Histidine kinase" evidence="11">
    <location>
        <begin position="336"/>
        <end position="548"/>
    </location>
</feature>
<sequence length="556" mass="59874">MLTDTPANQFIGRFFYQQPLRTRVILAQLPFSLTVALAVVMIAFLYPSLLNNPQLVISLWLNGFLLGASILVPWDKLPRASFLVIPYLDFVAVAFFREGIQALLSSAGVLVLFPIFWICASGFAPKTAVISSTVASLLIVWNPIFQSGQPTPEALIRPLLFPFMMLGFAIAVVLLTSSMNGQRATLEAKDRLLHAALTESQKRERLLETIVDTVGVGVVAVDAQGNDLLMNATQAAIHALGRPHDIADPREKELLLFAPDWAPLSEDARPVRRAILGESFTNYQIWIGAGEQARALSTTARTIHYDDNTTDGAVIAFHDVTDMVNALAAKDDFVANVSHEFRTPLTAIQSYLALALETPGLRPQEVEQYLEIAERNAQRLAGLVSDLLTTASLTVERAPNDVARLLADSLSSAAPAAAANAVTVESHCQEPLLAMVDGVRISQVLDNLVSNAVKYSPDGGTLTVRAWADGTDLHCQVKDTGLGMNTTERAGVFTKFFRAGSALERGIPGIGLGLMISKTIIDTHGGTLTMDSEPGAGTTMSFVIPACVLSPDTDLN</sequence>
<evidence type="ECO:0000256" key="8">
    <source>
        <dbReference type="ARBA" id="ARBA00023012"/>
    </source>
</evidence>
<dbReference type="InterPro" id="IPR035965">
    <property type="entry name" value="PAS-like_dom_sf"/>
</dbReference>
<evidence type="ECO:0000256" key="4">
    <source>
        <dbReference type="ARBA" id="ARBA00012438"/>
    </source>
</evidence>
<organism evidence="12 13">
    <name type="scientific">Arthrobacter alpinus</name>
    <dbReference type="NCBI Taxonomy" id="656366"/>
    <lineage>
        <taxon>Bacteria</taxon>
        <taxon>Bacillati</taxon>
        <taxon>Actinomycetota</taxon>
        <taxon>Actinomycetes</taxon>
        <taxon>Micrococcales</taxon>
        <taxon>Micrococcaceae</taxon>
        <taxon>Arthrobacter</taxon>
    </lineage>
</organism>
<dbReference type="Proteomes" id="UP000062833">
    <property type="component" value="Chromosome"/>
</dbReference>
<proteinExistence type="predicted"/>
<dbReference type="FunFam" id="1.10.287.130:FF:000001">
    <property type="entry name" value="Two-component sensor histidine kinase"/>
    <property type="match status" value="1"/>
</dbReference>
<keyword evidence="9 10" id="KW-0472">Membrane</keyword>
<dbReference type="PANTHER" id="PTHR43711">
    <property type="entry name" value="TWO-COMPONENT HISTIDINE KINASE"/>
    <property type="match status" value="1"/>
</dbReference>
<gene>
    <name evidence="12" type="ORF">AOC05_02925</name>
</gene>
<reference evidence="13" key="1">
    <citation type="submission" date="2015-09" db="EMBL/GenBank/DDBJ databases">
        <title>Complete genome of Arthrobacter alpinus strain R3.8.</title>
        <authorList>
            <person name="See-Too W.S."/>
            <person name="Chan K.G."/>
        </authorList>
    </citation>
    <scope>NUCLEOTIDE SEQUENCE [LARGE SCALE GENOMIC DNA]</scope>
    <source>
        <strain evidence="13">R3.8</strain>
    </source>
</reference>
<dbReference type="FunFam" id="3.30.565.10:FF:000006">
    <property type="entry name" value="Sensor histidine kinase WalK"/>
    <property type="match status" value="1"/>
</dbReference>
<evidence type="ECO:0000256" key="3">
    <source>
        <dbReference type="ARBA" id="ARBA00004236"/>
    </source>
</evidence>
<dbReference type="SMART" id="SM00387">
    <property type="entry name" value="HATPase_c"/>
    <property type="match status" value="1"/>
</dbReference>
<dbReference type="InterPro" id="IPR036890">
    <property type="entry name" value="HATPase_C_sf"/>
</dbReference>
<dbReference type="SUPFAM" id="SSF55785">
    <property type="entry name" value="PYP-like sensor domain (PAS domain)"/>
    <property type="match status" value="1"/>
</dbReference>
<dbReference type="KEGG" id="aaq:AOC05_02925"/>
<dbReference type="Gene3D" id="3.30.450.20">
    <property type="entry name" value="PAS domain"/>
    <property type="match status" value="1"/>
</dbReference>
<dbReference type="Gene3D" id="3.30.565.10">
    <property type="entry name" value="Histidine kinase-like ATPase, C-terminal domain"/>
    <property type="match status" value="1"/>
</dbReference>
<name>A0A0M4RRM4_9MICC</name>
<feature type="transmembrane region" description="Helical" evidence="10">
    <location>
        <begin position="24"/>
        <end position="49"/>
    </location>
</feature>
<dbReference type="InterPro" id="IPR036097">
    <property type="entry name" value="HisK_dim/P_sf"/>
</dbReference>